<protein>
    <submittedName>
        <fullName evidence="1">Uncharacterized protein</fullName>
    </submittedName>
</protein>
<sequence length="276" mass="31878">MLNQSLPQSYKDKDLRKKLSEKVEFLQLPHPFSGCYKPFEKCLIESLQHLLHQGITFFSPIEVKLSGDGAPFYRSTSFILLSFSFPSTTLQQSQLQVITRYHTSIAPVVHQTEQARTLASIENCLQSKNKLGVKNKPLFNIETDRVIVDELHLLLRMSYVLINNLVLATIAQDNNLLTRSTIHLDTLLDKVHECCTFRVKDWHYGLVLVLQQVWESKTKKGEYEFTSLRGADRKKLWKLPPYIVDVIPRKIGLKIMKLWSVTLIRKDNTSHIDITT</sequence>
<dbReference type="AlphaFoldDB" id="A0A1X7UI92"/>
<organism evidence="1">
    <name type="scientific">Amphimedon queenslandica</name>
    <name type="common">Sponge</name>
    <dbReference type="NCBI Taxonomy" id="400682"/>
    <lineage>
        <taxon>Eukaryota</taxon>
        <taxon>Metazoa</taxon>
        <taxon>Porifera</taxon>
        <taxon>Demospongiae</taxon>
        <taxon>Heteroscleromorpha</taxon>
        <taxon>Haplosclerida</taxon>
        <taxon>Niphatidae</taxon>
        <taxon>Amphimedon</taxon>
    </lineage>
</organism>
<proteinExistence type="predicted"/>
<dbReference type="EnsemblMetazoa" id="Aqu2.1.27674_001">
    <property type="protein sequence ID" value="Aqu2.1.27674_001"/>
    <property type="gene ID" value="Aqu2.1.27674"/>
</dbReference>
<accession>A0A1X7UI92</accession>
<reference evidence="1" key="1">
    <citation type="submission" date="2017-05" db="UniProtKB">
        <authorList>
            <consortium name="EnsemblMetazoa"/>
        </authorList>
    </citation>
    <scope>IDENTIFICATION</scope>
</reference>
<evidence type="ECO:0000313" key="1">
    <source>
        <dbReference type="EnsemblMetazoa" id="Aqu2.1.27674_001"/>
    </source>
</evidence>
<dbReference type="InParanoid" id="A0A1X7UI92"/>
<name>A0A1X7UI92_AMPQE</name>